<dbReference type="NCBIfam" id="TIGR01509">
    <property type="entry name" value="HAD-SF-IA-v3"/>
    <property type="match status" value="1"/>
</dbReference>
<dbReference type="InterPro" id="IPR041492">
    <property type="entry name" value="HAD_2"/>
</dbReference>
<evidence type="ECO:0000259" key="3">
    <source>
        <dbReference type="SMART" id="SM00101"/>
    </source>
</evidence>
<comment type="caution">
    <text evidence="4">The sequence shown here is derived from an EMBL/GenBank/DDBJ whole genome shotgun (WGS) entry which is preliminary data.</text>
</comment>
<dbReference type="PANTHER" id="PTHR18860">
    <property type="entry name" value="14-3-3 PROTEIN"/>
    <property type="match status" value="1"/>
</dbReference>
<name>A0A5A7SNG6_CUCMM</name>
<evidence type="ECO:0000313" key="5">
    <source>
        <dbReference type="Proteomes" id="UP000321393"/>
    </source>
</evidence>
<sequence>MASTKERDNFVYIAKLAEQAERYDEMVDAMKNVAKLDVELTVEERNLLSVGYKNVVGARRASWRILSSIEQKEEAKGNEANAKRIKEYRQKVESELSGICNDIMMVIDEHLIPSASAGESTVFYYKMKGDYYRYLAEFKSGNEKKDAADQSMKAYEAATSSAESELPPTHPIRLGLALNFSVFYYEILNSPGRACDLAKQAFDEAISELDTLNEESYKDSTLIMQLLRDNLTLWTSDITEDGDDAQKINGTAKAPGGDDAEEIRRGLVDGGMQKTPFPKAARGKSMCYLLPSVAMSFVNGVSAVILDLDGTLLDTERATKDVLKEFLGKYGKVWEKKREEEKRLGMTQKEYAAAIIRDYGLPLTPDQFIQEITPMYREKWPSVKALPGADRLIKHLYSHKIPFGLASNSSSEYIHAKISCMKGSWRDWFSVILGSDQVIEGKPAPYLFEEAAKRMGVDASHCLVIEDSLVGVKAAKAAKMKVVAVPSRGEIECSSLADEVLNSLLEFQPELWGLPLFEDWVDRTLQIDPIYVSSQYVNGSMSEISEDASIPDQVFGTFFGWAGTGTAWTIKVVVNIGWNCSSCTKKNRIWKLWSVDGYNSKVFEQQMPFMLVGYIRRLNSKDLTNMDVREIEEFKYIAKTSLDRPMFVNHSCTSLTIEETSSING</sequence>
<dbReference type="InterPro" id="IPR023409">
    <property type="entry name" value="14-3-3_CS"/>
</dbReference>
<accession>A0A5A7SNG6</accession>
<dbReference type="InterPro" id="IPR000308">
    <property type="entry name" value="14-3-3"/>
</dbReference>
<dbReference type="Gene3D" id="1.10.150.240">
    <property type="entry name" value="Putative phosphatase, domain 2"/>
    <property type="match status" value="1"/>
</dbReference>
<dbReference type="Gene3D" id="1.20.190.20">
    <property type="entry name" value="14-3-3 domain"/>
    <property type="match status" value="1"/>
</dbReference>
<dbReference type="Gene3D" id="3.40.50.1000">
    <property type="entry name" value="HAD superfamily/HAD-like"/>
    <property type="match status" value="1"/>
</dbReference>
<dbReference type="FunFam" id="1.10.150.240:FF:000001">
    <property type="entry name" value="Haloacid dehalogenase-like hydrolase domain"/>
    <property type="match status" value="1"/>
</dbReference>
<dbReference type="SFLD" id="SFLDG01129">
    <property type="entry name" value="C1.5:_HAD__Beta-PGM__Phosphata"/>
    <property type="match status" value="1"/>
</dbReference>
<dbReference type="Proteomes" id="UP000321393">
    <property type="component" value="Unassembled WGS sequence"/>
</dbReference>
<protein>
    <submittedName>
        <fullName evidence="4">14-3-3-like protein D</fullName>
    </submittedName>
</protein>
<dbReference type="SUPFAM" id="SSF56784">
    <property type="entry name" value="HAD-like"/>
    <property type="match status" value="1"/>
</dbReference>
<proteinExistence type="inferred from homology"/>
<dbReference type="FunFam" id="3.40.50.1000:FF:000119">
    <property type="entry name" value="Bifunctional riboflavin kinase/FMN phosphatase"/>
    <property type="match status" value="1"/>
</dbReference>
<dbReference type="InterPro" id="IPR006439">
    <property type="entry name" value="HAD-SF_hydro_IA"/>
</dbReference>
<dbReference type="Pfam" id="PF13419">
    <property type="entry name" value="HAD_2"/>
    <property type="match status" value="1"/>
</dbReference>
<dbReference type="OrthoDB" id="276388at2759"/>
<dbReference type="SUPFAM" id="SSF48445">
    <property type="entry name" value="14-3-3 protein"/>
    <property type="match status" value="1"/>
</dbReference>
<dbReference type="FunFam" id="1.20.190.20:FF:000002">
    <property type="entry name" value="14-3-3 protein epsilon"/>
    <property type="match status" value="1"/>
</dbReference>
<dbReference type="InterPro" id="IPR036412">
    <property type="entry name" value="HAD-like_sf"/>
</dbReference>
<gene>
    <name evidence="4" type="ORF">E6C27_scaffold139G003320</name>
</gene>
<dbReference type="InterPro" id="IPR023214">
    <property type="entry name" value="HAD_sf"/>
</dbReference>
<dbReference type="SFLD" id="SFLDS00003">
    <property type="entry name" value="Haloacid_Dehalogenase"/>
    <property type="match status" value="1"/>
</dbReference>
<dbReference type="EMBL" id="SSTE01022915">
    <property type="protein sequence ID" value="KAA0031566.1"/>
    <property type="molecule type" value="Genomic_DNA"/>
</dbReference>
<dbReference type="PROSITE" id="PS00797">
    <property type="entry name" value="1433_2"/>
    <property type="match status" value="1"/>
</dbReference>
<dbReference type="PRINTS" id="PR00305">
    <property type="entry name" value="1433ZETA"/>
</dbReference>
<reference evidence="4 5" key="1">
    <citation type="submission" date="2019-08" db="EMBL/GenBank/DDBJ databases">
        <title>Draft genome sequences of two oriental melons (Cucumis melo L. var makuwa).</title>
        <authorList>
            <person name="Kwon S.-Y."/>
        </authorList>
    </citation>
    <scope>NUCLEOTIDE SEQUENCE [LARGE SCALE GENOMIC DNA]</scope>
    <source>
        <strain evidence="5">cv. SW 3</strain>
        <tissue evidence="4">Leaf</tissue>
    </source>
</reference>
<dbReference type="GO" id="GO:0003824">
    <property type="term" value="F:catalytic activity"/>
    <property type="evidence" value="ECO:0007669"/>
    <property type="project" value="UniProtKB-ARBA"/>
</dbReference>
<evidence type="ECO:0000256" key="1">
    <source>
        <dbReference type="ARBA" id="ARBA00006141"/>
    </source>
</evidence>
<dbReference type="Pfam" id="PF00244">
    <property type="entry name" value="14-3-3"/>
    <property type="match status" value="1"/>
</dbReference>
<dbReference type="AlphaFoldDB" id="A0A5A7SNG6"/>
<dbReference type="InterPro" id="IPR036815">
    <property type="entry name" value="14-3-3_dom_sf"/>
</dbReference>
<comment type="similarity">
    <text evidence="1 2">Belongs to the 14-3-3 family.</text>
</comment>
<organism evidence="4 5">
    <name type="scientific">Cucumis melo var. makuwa</name>
    <name type="common">Oriental melon</name>
    <dbReference type="NCBI Taxonomy" id="1194695"/>
    <lineage>
        <taxon>Eukaryota</taxon>
        <taxon>Viridiplantae</taxon>
        <taxon>Streptophyta</taxon>
        <taxon>Embryophyta</taxon>
        <taxon>Tracheophyta</taxon>
        <taxon>Spermatophyta</taxon>
        <taxon>Magnoliopsida</taxon>
        <taxon>eudicotyledons</taxon>
        <taxon>Gunneridae</taxon>
        <taxon>Pentapetalae</taxon>
        <taxon>rosids</taxon>
        <taxon>fabids</taxon>
        <taxon>Cucurbitales</taxon>
        <taxon>Cucurbitaceae</taxon>
        <taxon>Benincaseae</taxon>
        <taxon>Cucumis</taxon>
    </lineage>
</organism>
<feature type="domain" description="14-3-3" evidence="3">
    <location>
        <begin position="7"/>
        <end position="248"/>
    </location>
</feature>
<dbReference type="InterPro" id="IPR023410">
    <property type="entry name" value="14-3-3_domain"/>
</dbReference>
<dbReference type="SMART" id="SM00101">
    <property type="entry name" value="14_3_3"/>
    <property type="match status" value="1"/>
</dbReference>
<dbReference type="PROSITE" id="PS00796">
    <property type="entry name" value="1433_1"/>
    <property type="match status" value="1"/>
</dbReference>
<evidence type="ECO:0000256" key="2">
    <source>
        <dbReference type="RuleBase" id="RU003466"/>
    </source>
</evidence>
<dbReference type="STRING" id="1194695.A0A5A7SNG6"/>
<evidence type="ECO:0000313" key="4">
    <source>
        <dbReference type="EMBL" id="KAA0031566.1"/>
    </source>
</evidence>
<dbReference type="InterPro" id="IPR023198">
    <property type="entry name" value="PGP-like_dom2"/>
</dbReference>